<gene>
    <name evidence="3" type="ORF">B0J15DRAFT_494695</name>
</gene>
<dbReference type="AlphaFoldDB" id="A0A9P9KB14"/>
<dbReference type="InterPro" id="IPR000719">
    <property type="entry name" value="Prot_kinase_dom"/>
</dbReference>
<protein>
    <submittedName>
        <fullName evidence="3">Kinase-like domain-containing protein</fullName>
    </submittedName>
</protein>
<dbReference type="OrthoDB" id="248923at2759"/>
<proteinExistence type="predicted"/>
<dbReference type="PANTHER" id="PTHR44167:SF30">
    <property type="entry name" value="PHOSPHORYLASE KINASE"/>
    <property type="match status" value="1"/>
</dbReference>
<dbReference type="Gene3D" id="1.10.510.10">
    <property type="entry name" value="Transferase(Phosphotransferase) domain 1"/>
    <property type="match status" value="1"/>
</dbReference>
<keyword evidence="3" id="KW-0808">Transferase</keyword>
<dbReference type="Proteomes" id="UP000736672">
    <property type="component" value="Unassembled WGS sequence"/>
</dbReference>
<dbReference type="SMART" id="SM00220">
    <property type="entry name" value="S_TKc"/>
    <property type="match status" value="1"/>
</dbReference>
<reference evidence="3" key="1">
    <citation type="journal article" date="2021" name="Nat. Commun.">
        <title>Genetic determinants of endophytism in the Arabidopsis root mycobiome.</title>
        <authorList>
            <person name="Mesny F."/>
            <person name="Miyauchi S."/>
            <person name="Thiergart T."/>
            <person name="Pickel B."/>
            <person name="Atanasova L."/>
            <person name="Karlsson M."/>
            <person name="Huettel B."/>
            <person name="Barry K.W."/>
            <person name="Haridas S."/>
            <person name="Chen C."/>
            <person name="Bauer D."/>
            <person name="Andreopoulos W."/>
            <person name="Pangilinan J."/>
            <person name="LaButti K."/>
            <person name="Riley R."/>
            <person name="Lipzen A."/>
            <person name="Clum A."/>
            <person name="Drula E."/>
            <person name="Henrissat B."/>
            <person name="Kohler A."/>
            <person name="Grigoriev I.V."/>
            <person name="Martin F.M."/>
            <person name="Hacquard S."/>
        </authorList>
    </citation>
    <scope>NUCLEOTIDE SEQUENCE</scope>
    <source>
        <strain evidence="3">FSSC 5 MPI-SDFR-AT-0091</strain>
    </source>
</reference>
<name>A0A9P9KB14_FUSSL</name>
<dbReference type="GO" id="GO:0044773">
    <property type="term" value="P:mitotic DNA damage checkpoint signaling"/>
    <property type="evidence" value="ECO:0007669"/>
    <property type="project" value="TreeGrafter"/>
</dbReference>
<keyword evidence="4" id="KW-1185">Reference proteome</keyword>
<dbReference type="GO" id="GO:0005634">
    <property type="term" value="C:nucleus"/>
    <property type="evidence" value="ECO:0007669"/>
    <property type="project" value="TreeGrafter"/>
</dbReference>
<comment type="caution">
    <text evidence="3">The sequence shown here is derived from an EMBL/GenBank/DDBJ whole genome shotgun (WGS) entry which is preliminary data.</text>
</comment>
<evidence type="ECO:0000256" key="1">
    <source>
        <dbReference type="SAM" id="MobiDB-lite"/>
    </source>
</evidence>
<dbReference type="InterPro" id="IPR011009">
    <property type="entry name" value="Kinase-like_dom_sf"/>
</dbReference>
<dbReference type="GO" id="GO:0005524">
    <property type="term" value="F:ATP binding"/>
    <property type="evidence" value="ECO:0007669"/>
    <property type="project" value="InterPro"/>
</dbReference>
<dbReference type="Gene3D" id="3.30.200.20">
    <property type="entry name" value="Phosphorylase Kinase, domain 1"/>
    <property type="match status" value="1"/>
</dbReference>
<dbReference type="Pfam" id="PF00069">
    <property type="entry name" value="Pkinase"/>
    <property type="match status" value="1"/>
</dbReference>
<dbReference type="PROSITE" id="PS50011">
    <property type="entry name" value="PROTEIN_KINASE_DOM"/>
    <property type="match status" value="1"/>
</dbReference>
<dbReference type="PANTHER" id="PTHR44167">
    <property type="entry name" value="OVARIAN-SPECIFIC SERINE/THREONINE-PROTEIN KINASE LOK-RELATED"/>
    <property type="match status" value="1"/>
</dbReference>
<organism evidence="3 4">
    <name type="scientific">Fusarium solani</name>
    <name type="common">Filamentous fungus</name>
    <dbReference type="NCBI Taxonomy" id="169388"/>
    <lineage>
        <taxon>Eukaryota</taxon>
        <taxon>Fungi</taxon>
        <taxon>Dikarya</taxon>
        <taxon>Ascomycota</taxon>
        <taxon>Pezizomycotina</taxon>
        <taxon>Sordariomycetes</taxon>
        <taxon>Hypocreomycetidae</taxon>
        <taxon>Hypocreales</taxon>
        <taxon>Nectriaceae</taxon>
        <taxon>Fusarium</taxon>
        <taxon>Fusarium solani species complex</taxon>
    </lineage>
</organism>
<dbReference type="SUPFAM" id="SSF56112">
    <property type="entry name" value="Protein kinase-like (PK-like)"/>
    <property type="match status" value="1"/>
</dbReference>
<keyword evidence="3" id="KW-0418">Kinase</keyword>
<dbReference type="CDD" id="cd00180">
    <property type="entry name" value="PKc"/>
    <property type="match status" value="1"/>
</dbReference>
<feature type="region of interest" description="Disordered" evidence="1">
    <location>
        <begin position="266"/>
        <end position="289"/>
    </location>
</feature>
<dbReference type="Pfam" id="PF25543">
    <property type="entry name" value="zf-CCCH_tandem"/>
    <property type="match status" value="1"/>
</dbReference>
<dbReference type="InterPro" id="IPR008271">
    <property type="entry name" value="Ser/Thr_kinase_AS"/>
</dbReference>
<evidence type="ECO:0000259" key="2">
    <source>
        <dbReference type="PROSITE" id="PS50011"/>
    </source>
</evidence>
<dbReference type="GO" id="GO:0004674">
    <property type="term" value="F:protein serine/threonine kinase activity"/>
    <property type="evidence" value="ECO:0007669"/>
    <property type="project" value="TreeGrafter"/>
</dbReference>
<evidence type="ECO:0000313" key="3">
    <source>
        <dbReference type="EMBL" id="KAH7254623.1"/>
    </source>
</evidence>
<dbReference type="InterPro" id="IPR057654">
    <property type="entry name" value="Znf-CCCH_tandem"/>
</dbReference>
<dbReference type="PROSITE" id="PS00108">
    <property type="entry name" value="PROTEIN_KINASE_ST"/>
    <property type="match status" value="1"/>
</dbReference>
<feature type="domain" description="Protein kinase" evidence="2">
    <location>
        <begin position="12"/>
        <end position="349"/>
    </location>
</feature>
<evidence type="ECO:0000313" key="4">
    <source>
        <dbReference type="Proteomes" id="UP000736672"/>
    </source>
</evidence>
<accession>A0A9P9KB14</accession>
<dbReference type="EMBL" id="JAGTJS010000010">
    <property type="protein sequence ID" value="KAH7254623.1"/>
    <property type="molecule type" value="Genomic_DNA"/>
</dbReference>
<sequence>MTQTAAPEPTLHGLVQKLVEGFNDMVMQDWSMSGSSVSRHVDFGEDPPPLTPGRHLGMSNGTVTEVKCRGTSLAKKTYNVGPMSTQRERDVIELRKEVQVLRRLRHKHIIELVGSYTYGSPQQLEVLFWPVAVCSLSEFMHDIYLVLRYYKANPETPVIDIPTETGLHVDRLLLITNTTLTPTGKLDDIVLEAGRRVAASFGCLAEAVSYMHGQGVRHKDIKPSNILIFPSNGQYSVAKDGQQGGETTILDGIRLTDFDGSKAWGHEDNSKTADTFGTEGYRPPEVPSGRSGDVYSLGRVYENLRSLMSQTPGLHVGAELRTLIAEMCNRDDPDARPKANQLSLRLCLIDQTAPSANNDVPSLFGRCCQPVEGFFAKHANMLNLALASPRPQVTIRRNAKGLRIDVAAREVVPKYDRQKFSEVENYRPCNSYYLLGGSCQPNCTYRHDMPRTEENVSILRTLRRRLCCEKGHACDLPYCVYGHHCTQNRETGQAPDGTAIQSCIHGGPPPMGQCRFPDYVHNIDTEVATWTVHRNPPEDFGRGRTTWPFQSFPHSPSPVGWYPPGTEGAMYEGQVWVAE</sequence>